<protein>
    <submittedName>
        <fullName evidence="1">G protein-coupled receptor</fullName>
    </submittedName>
</protein>
<dbReference type="EnsemblMetazoa" id="PPA40990.1">
    <property type="protein sequence ID" value="PPA40990.1"/>
    <property type="gene ID" value="WBGene00279359"/>
</dbReference>
<reference evidence="2" key="1">
    <citation type="journal article" date="2008" name="Nat. Genet.">
        <title>The Pristionchus pacificus genome provides a unique perspective on nematode lifestyle and parasitism.</title>
        <authorList>
            <person name="Dieterich C."/>
            <person name="Clifton S.W."/>
            <person name="Schuster L.N."/>
            <person name="Chinwalla A."/>
            <person name="Delehaunty K."/>
            <person name="Dinkelacker I."/>
            <person name="Fulton L."/>
            <person name="Fulton R."/>
            <person name="Godfrey J."/>
            <person name="Minx P."/>
            <person name="Mitreva M."/>
            <person name="Roeseler W."/>
            <person name="Tian H."/>
            <person name="Witte H."/>
            <person name="Yang S.P."/>
            <person name="Wilson R.K."/>
            <person name="Sommer R.J."/>
        </authorList>
    </citation>
    <scope>NUCLEOTIDE SEQUENCE [LARGE SCALE GENOMIC DNA]</scope>
    <source>
        <strain evidence="2">PS312</strain>
    </source>
</reference>
<proteinExistence type="predicted"/>
<evidence type="ECO:0000313" key="2">
    <source>
        <dbReference type="Proteomes" id="UP000005239"/>
    </source>
</evidence>
<dbReference type="InterPro" id="IPR019426">
    <property type="entry name" value="7TM_GPCR_serpentine_rcpt_Srv"/>
</dbReference>
<dbReference type="PANTHER" id="PTHR31748">
    <property type="entry name" value="SERPENTINE RECEPTOR, CLASS V"/>
    <property type="match status" value="1"/>
</dbReference>
<name>A0A2A6CM12_PRIPA</name>
<dbReference type="AlphaFoldDB" id="A0A2A6CM12"/>
<organism evidence="1 2">
    <name type="scientific">Pristionchus pacificus</name>
    <name type="common">Parasitic nematode worm</name>
    <dbReference type="NCBI Taxonomy" id="54126"/>
    <lineage>
        <taxon>Eukaryota</taxon>
        <taxon>Metazoa</taxon>
        <taxon>Ecdysozoa</taxon>
        <taxon>Nematoda</taxon>
        <taxon>Chromadorea</taxon>
        <taxon>Rhabditida</taxon>
        <taxon>Rhabditina</taxon>
        <taxon>Diplogasteromorpha</taxon>
        <taxon>Diplogasteroidea</taxon>
        <taxon>Neodiplogasteridae</taxon>
        <taxon>Pristionchus</taxon>
    </lineage>
</organism>
<keyword evidence="2" id="KW-1185">Reference proteome</keyword>
<dbReference type="PANTHER" id="PTHR31748:SF1">
    <property type="entry name" value="SERPENTINE RECEPTOR, CLASS V"/>
    <property type="match status" value="1"/>
</dbReference>
<accession>A0A2A6CM12</accession>
<accession>A0A8R1UY07</accession>
<dbReference type="Pfam" id="PF10323">
    <property type="entry name" value="7TM_GPCR_Srv"/>
    <property type="match status" value="1"/>
</dbReference>
<evidence type="ECO:0000313" key="1">
    <source>
        <dbReference type="EnsemblMetazoa" id="PPA40990.1"/>
    </source>
</evidence>
<gene>
    <name evidence="1" type="primary">WBGene00279359</name>
</gene>
<sequence>MSVKIASDHPDDLFISRITNAIVVCDMVMSTLTLPLQFIILYVLIKDKEYSGSFFKIYKVGLIYDIAGFVCVNVIGVIPTRGLILSEEFAASQFYLKLADSLGTRAFWLETFIELFAFSLLMWILYGIMIWKFRAKISKYRTRSEKADSRRAFSLLIIAVNVLLLETIYCIFYGYWFVTNVNYQVDFRGFMAAFYSLIDVYSCSPSFLLLFFCKSVRERLFAMFR</sequence>
<reference evidence="1" key="2">
    <citation type="submission" date="2022-06" db="UniProtKB">
        <authorList>
            <consortium name="EnsemblMetazoa"/>
        </authorList>
    </citation>
    <scope>IDENTIFICATION</scope>
    <source>
        <strain evidence="1">PS312</strain>
    </source>
</reference>
<dbReference type="Proteomes" id="UP000005239">
    <property type="component" value="Unassembled WGS sequence"/>
</dbReference>